<feature type="domain" description="Peptidase S9 prolyl oligopeptidase catalytic" evidence="1">
    <location>
        <begin position="243"/>
        <end position="336"/>
    </location>
</feature>
<dbReference type="GO" id="GO:0052689">
    <property type="term" value="F:carboxylic ester hydrolase activity"/>
    <property type="evidence" value="ECO:0007669"/>
    <property type="project" value="TreeGrafter"/>
</dbReference>
<dbReference type="InterPro" id="IPR053145">
    <property type="entry name" value="AB_hydrolase_Est10"/>
</dbReference>
<dbReference type="GO" id="GO:0006508">
    <property type="term" value="P:proteolysis"/>
    <property type="evidence" value="ECO:0007669"/>
    <property type="project" value="InterPro"/>
</dbReference>
<dbReference type="PANTHER" id="PTHR43265">
    <property type="entry name" value="ESTERASE ESTD"/>
    <property type="match status" value="1"/>
</dbReference>
<proteinExistence type="predicted"/>
<dbReference type="GO" id="GO:0008236">
    <property type="term" value="F:serine-type peptidase activity"/>
    <property type="evidence" value="ECO:0007669"/>
    <property type="project" value="InterPro"/>
</dbReference>
<dbReference type="InterPro" id="IPR022742">
    <property type="entry name" value="Hydrolase_4"/>
</dbReference>
<protein>
    <recommendedName>
        <fullName evidence="4">Serine aminopeptidase S33 domain-containing protein</fullName>
    </recommendedName>
</protein>
<dbReference type="Gene3D" id="3.40.50.1820">
    <property type="entry name" value="alpha/beta hydrolase"/>
    <property type="match status" value="1"/>
</dbReference>
<comment type="caution">
    <text evidence="3">The sequence shown here is derived from an EMBL/GenBank/DDBJ whole genome shotgun (WGS) entry which is preliminary data.</text>
</comment>
<evidence type="ECO:0008006" key="4">
    <source>
        <dbReference type="Google" id="ProtNLM"/>
    </source>
</evidence>
<dbReference type="EMBL" id="VSSQ01001057">
    <property type="protein sequence ID" value="MPM04645.1"/>
    <property type="molecule type" value="Genomic_DNA"/>
</dbReference>
<dbReference type="SUPFAM" id="SSF53474">
    <property type="entry name" value="alpha/beta-Hydrolases"/>
    <property type="match status" value="1"/>
</dbReference>
<dbReference type="InterPro" id="IPR001375">
    <property type="entry name" value="Peptidase_S9_cat"/>
</dbReference>
<name>A0A644WL88_9ZZZZ</name>
<sequence length="359" mass="40120">MKTIVLLSVLLAFSGMQSFAEVRMSWVEEVTFSRGDAVYSGTLSMPAREGVYPLVIMVSGMGPQDRDWTFGKKYKMAKIIADSLNQHGIAVLRYDDRGFFNSTGTPETLMSFDELAEDVYSAVTEMRKRTDIGKIGLCGHSLGGILSIIAASKHPDIDFIITLSGSYQNGGDIMMDQASSLKRWRTSAEMTDEEVVENGKCFVRNWISFSKGGEGLDAMKLILADLIRYQIATMKPEIMKKNLETFKDTEDLFQQSYDEVLKYYTSDHQKSYAVYDPVEGFCKVTCPVLALFGENDKHVVVGSNVPRLAAALSRSKVSDFTLKIIPLADHGYSSDEGWKNGEMVPGLTEFLINWINFRK</sequence>
<reference evidence="3" key="1">
    <citation type="submission" date="2019-08" db="EMBL/GenBank/DDBJ databases">
        <authorList>
            <person name="Kucharzyk K."/>
            <person name="Murdoch R.W."/>
            <person name="Higgins S."/>
            <person name="Loffler F."/>
        </authorList>
    </citation>
    <scope>NUCLEOTIDE SEQUENCE</scope>
</reference>
<evidence type="ECO:0000259" key="2">
    <source>
        <dbReference type="Pfam" id="PF12146"/>
    </source>
</evidence>
<dbReference type="PANTHER" id="PTHR43265:SF1">
    <property type="entry name" value="ESTERASE ESTD"/>
    <property type="match status" value="1"/>
</dbReference>
<dbReference type="AlphaFoldDB" id="A0A644WL88"/>
<accession>A0A644WL88</accession>
<organism evidence="3">
    <name type="scientific">bioreactor metagenome</name>
    <dbReference type="NCBI Taxonomy" id="1076179"/>
    <lineage>
        <taxon>unclassified sequences</taxon>
        <taxon>metagenomes</taxon>
        <taxon>ecological metagenomes</taxon>
    </lineage>
</organism>
<dbReference type="InterPro" id="IPR029058">
    <property type="entry name" value="AB_hydrolase_fold"/>
</dbReference>
<dbReference type="Pfam" id="PF12146">
    <property type="entry name" value="Hydrolase_4"/>
    <property type="match status" value="1"/>
</dbReference>
<dbReference type="Pfam" id="PF00326">
    <property type="entry name" value="Peptidase_S9"/>
    <property type="match status" value="1"/>
</dbReference>
<gene>
    <name evidence="3" type="ORF">SDC9_50924</name>
</gene>
<evidence type="ECO:0000259" key="1">
    <source>
        <dbReference type="Pfam" id="PF00326"/>
    </source>
</evidence>
<feature type="domain" description="Serine aminopeptidase S33" evidence="2">
    <location>
        <begin position="78"/>
        <end position="171"/>
    </location>
</feature>
<evidence type="ECO:0000313" key="3">
    <source>
        <dbReference type="EMBL" id="MPM04645.1"/>
    </source>
</evidence>